<evidence type="ECO:0000256" key="2">
    <source>
        <dbReference type="ARBA" id="ARBA00012729"/>
    </source>
</evidence>
<dbReference type="GO" id="GO:0016998">
    <property type="term" value="P:cell wall macromolecule catabolic process"/>
    <property type="evidence" value="ECO:0007669"/>
    <property type="project" value="InterPro"/>
</dbReference>
<dbReference type="Gene3D" id="1.10.530.10">
    <property type="match status" value="1"/>
</dbReference>
<sequence length="226" mass="24101">MAIGGKCQRSALAVSSNHVETSQPTQSTPGTMPREHNRINTNNRAKLKVYHTGGSRPFVWHRKKLEVLAASGSLIEVSFQKAAICCTTMHCGAALAAMSYLSFEILAGLVPGYVKAQNCGCMTNLCCSQFGYCGIGDANCGEGCKGGPCCSSPSQSSTNGVLVSDIVKDDFFNAILNQAIGDCPGKNFYTRTTFLDALNSYSQFGQDGSTDDSKREIVAFLRPCHA</sequence>
<evidence type="ECO:0000256" key="10">
    <source>
        <dbReference type="SAM" id="MobiDB-lite"/>
    </source>
</evidence>
<feature type="region of interest" description="Disordered" evidence="10">
    <location>
        <begin position="14"/>
        <end position="37"/>
    </location>
</feature>
<evidence type="ECO:0000256" key="8">
    <source>
        <dbReference type="ARBA" id="ARBA00023326"/>
    </source>
</evidence>
<evidence type="ECO:0000313" key="13">
    <source>
        <dbReference type="Proteomes" id="UP000516437"/>
    </source>
</evidence>
<dbReference type="AlphaFoldDB" id="A0A6A1UQQ1"/>
<evidence type="ECO:0000256" key="1">
    <source>
        <dbReference type="ARBA" id="ARBA00000822"/>
    </source>
</evidence>
<dbReference type="SMART" id="SM00270">
    <property type="entry name" value="ChtBD1"/>
    <property type="match status" value="1"/>
</dbReference>
<accession>A0A6A1UQQ1</accession>
<evidence type="ECO:0000259" key="11">
    <source>
        <dbReference type="PROSITE" id="PS50941"/>
    </source>
</evidence>
<dbReference type="Proteomes" id="UP000516437">
    <property type="component" value="Chromosome 8"/>
</dbReference>
<dbReference type="Pfam" id="PF00182">
    <property type="entry name" value="Glyco_hydro_19"/>
    <property type="match status" value="1"/>
</dbReference>
<reference evidence="12 13" key="1">
    <citation type="journal article" date="2019" name="Plant Biotechnol. J.">
        <title>The red bayberry genome and genetic basis of sex determination.</title>
        <authorList>
            <person name="Jia H.M."/>
            <person name="Jia H.J."/>
            <person name="Cai Q.L."/>
            <person name="Wang Y."/>
            <person name="Zhao H.B."/>
            <person name="Yang W.F."/>
            <person name="Wang G.Y."/>
            <person name="Li Y.H."/>
            <person name="Zhan D.L."/>
            <person name="Shen Y.T."/>
            <person name="Niu Q.F."/>
            <person name="Chang L."/>
            <person name="Qiu J."/>
            <person name="Zhao L."/>
            <person name="Xie H.B."/>
            <person name="Fu W.Y."/>
            <person name="Jin J."/>
            <person name="Li X.W."/>
            <person name="Jiao Y."/>
            <person name="Zhou C.C."/>
            <person name="Tu T."/>
            <person name="Chai C.Y."/>
            <person name="Gao J.L."/>
            <person name="Fan L.J."/>
            <person name="van de Weg E."/>
            <person name="Wang J.Y."/>
            <person name="Gao Z.S."/>
        </authorList>
    </citation>
    <scope>NUCLEOTIDE SEQUENCE [LARGE SCALE GENOMIC DNA]</scope>
    <source>
        <tissue evidence="12">Leaves</tissue>
    </source>
</reference>
<feature type="compositionally biased region" description="Polar residues" evidence="10">
    <location>
        <begin position="14"/>
        <end position="30"/>
    </location>
</feature>
<keyword evidence="6" id="KW-0119">Carbohydrate metabolism</keyword>
<organism evidence="12 13">
    <name type="scientific">Morella rubra</name>
    <name type="common">Chinese bayberry</name>
    <dbReference type="NCBI Taxonomy" id="262757"/>
    <lineage>
        <taxon>Eukaryota</taxon>
        <taxon>Viridiplantae</taxon>
        <taxon>Streptophyta</taxon>
        <taxon>Embryophyta</taxon>
        <taxon>Tracheophyta</taxon>
        <taxon>Spermatophyta</taxon>
        <taxon>Magnoliopsida</taxon>
        <taxon>eudicotyledons</taxon>
        <taxon>Gunneridae</taxon>
        <taxon>Pentapetalae</taxon>
        <taxon>rosids</taxon>
        <taxon>fabids</taxon>
        <taxon>Fagales</taxon>
        <taxon>Myricaceae</taxon>
        <taxon>Morella</taxon>
    </lineage>
</organism>
<dbReference type="InterPro" id="IPR036861">
    <property type="entry name" value="Endochitinase-like_sf"/>
</dbReference>
<dbReference type="GO" id="GO:0008843">
    <property type="term" value="F:endochitinase activity"/>
    <property type="evidence" value="ECO:0007669"/>
    <property type="project" value="UniProtKB-EC"/>
</dbReference>
<evidence type="ECO:0000256" key="9">
    <source>
        <dbReference type="PROSITE-ProRule" id="PRU00261"/>
    </source>
</evidence>
<keyword evidence="13" id="KW-1185">Reference proteome</keyword>
<dbReference type="GO" id="GO:0008061">
    <property type="term" value="F:chitin binding"/>
    <property type="evidence" value="ECO:0007669"/>
    <property type="project" value="UniProtKB-UniRule"/>
</dbReference>
<dbReference type="EC" id="3.2.1.14" evidence="2"/>
<protein>
    <recommendedName>
        <fullName evidence="2">chitinase</fullName>
        <ecNumber evidence="2">3.2.1.14</ecNumber>
    </recommendedName>
</protein>
<keyword evidence="4" id="KW-0378">Hydrolase</keyword>
<gene>
    <name evidence="12" type="ORF">CJ030_MR8G016257</name>
</gene>
<dbReference type="Gene3D" id="3.30.60.10">
    <property type="entry name" value="Endochitinase-like"/>
    <property type="match status" value="1"/>
</dbReference>
<comment type="catalytic activity">
    <reaction evidence="1">
        <text>Random endo-hydrolysis of N-acetyl-beta-D-glucosaminide (1-&gt;4)-beta-linkages in chitin and chitodextrins.</text>
        <dbReference type="EC" id="3.2.1.14"/>
    </reaction>
</comment>
<comment type="caution">
    <text evidence="9">Lacks conserved residue(s) required for the propagation of feature annotation.</text>
</comment>
<dbReference type="InterPro" id="IPR001002">
    <property type="entry name" value="Chitin-bd_1"/>
</dbReference>
<keyword evidence="5" id="KW-0146">Chitin degradation</keyword>
<dbReference type="InterPro" id="IPR023346">
    <property type="entry name" value="Lysozyme-like_dom_sf"/>
</dbReference>
<dbReference type="GO" id="GO:0006032">
    <property type="term" value="P:chitin catabolic process"/>
    <property type="evidence" value="ECO:0007669"/>
    <property type="project" value="UniProtKB-KW"/>
</dbReference>
<evidence type="ECO:0000256" key="7">
    <source>
        <dbReference type="ARBA" id="ARBA00023295"/>
    </source>
</evidence>
<feature type="disulfide bond" evidence="9">
    <location>
        <begin position="121"/>
        <end position="133"/>
    </location>
</feature>
<dbReference type="CDD" id="cd00035">
    <property type="entry name" value="ChtBD1"/>
    <property type="match status" value="1"/>
</dbReference>
<dbReference type="PANTHER" id="PTHR22595:SF197">
    <property type="entry name" value="CHITINASE FAMILY PROTEIN"/>
    <property type="match status" value="1"/>
</dbReference>
<keyword evidence="3 9" id="KW-0147">Chitin-binding</keyword>
<dbReference type="PROSITE" id="PS00773">
    <property type="entry name" value="CHITINASE_19_1"/>
    <property type="match status" value="1"/>
</dbReference>
<keyword evidence="9" id="KW-1015">Disulfide bond</keyword>
<dbReference type="InterPro" id="IPR000726">
    <property type="entry name" value="Glyco_hydro_19_cat"/>
</dbReference>
<name>A0A6A1UQQ1_9ROSI</name>
<keyword evidence="7" id="KW-0326">Glycosidase</keyword>
<evidence type="ECO:0000256" key="5">
    <source>
        <dbReference type="ARBA" id="ARBA00023024"/>
    </source>
</evidence>
<dbReference type="PANTHER" id="PTHR22595">
    <property type="entry name" value="CHITINASE-RELATED"/>
    <property type="match status" value="1"/>
</dbReference>
<evidence type="ECO:0000256" key="6">
    <source>
        <dbReference type="ARBA" id="ARBA00023277"/>
    </source>
</evidence>
<keyword evidence="8" id="KW-0624">Polysaccharide degradation</keyword>
<dbReference type="GO" id="GO:0000272">
    <property type="term" value="P:polysaccharide catabolic process"/>
    <property type="evidence" value="ECO:0007669"/>
    <property type="project" value="UniProtKB-KW"/>
</dbReference>
<evidence type="ECO:0000256" key="3">
    <source>
        <dbReference type="ARBA" id="ARBA00022669"/>
    </source>
</evidence>
<dbReference type="EMBL" id="RXIC02000026">
    <property type="protein sequence ID" value="KAB1202583.1"/>
    <property type="molecule type" value="Genomic_DNA"/>
</dbReference>
<evidence type="ECO:0000256" key="4">
    <source>
        <dbReference type="ARBA" id="ARBA00022801"/>
    </source>
</evidence>
<dbReference type="PROSITE" id="PS50941">
    <property type="entry name" value="CHIT_BIND_I_2"/>
    <property type="match status" value="1"/>
</dbReference>
<comment type="caution">
    <text evidence="12">The sequence shown here is derived from an EMBL/GenBank/DDBJ whole genome shotgun (WGS) entry which is preliminary data.</text>
</comment>
<feature type="domain" description="Chitin-binding type-1" evidence="11">
    <location>
        <begin position="116"/>
        <end position="151"/>
    </location>
</feature>
<evidence type="ECO:0000313" key="12">
    <source>
        <dbReference type="EMBL" id="KAB1202583.1"/>
    </source>
</evidence>
<dbReference type="SUPFAM" id="SSF53955">
    <property type="entry name" value="Lysozyme-like"/>
    <property type="match status" value="1"/>
</dbReference>
<proteinExistence type="predicted"/>
<feature type="disulfide bond" evidence="9">
    <location>
        <begin position="126"/>
        <end position="140"/>
    </location>
</feature>
<dbReference type="OrthoDB" id="1748590at2759"/>
<dbReference type="SUPFAM" id="SSF57016">
    <property type="entry name" value="Plant lectins/antimicrobial peptides"/>
    <property type="match status" value="1"/>
</dbReference>